<dbReference type="Gene3D" id="1.10.3290.20">
    <property type="match status" value="2"/>
</dbReference>
<organism evidence="2">
    <name type="scientific">Xanthomonas arboricola pv. pruni</name>
    <dbReference type="NCBI Taxonomy" id="69929"/>
    <lineage>
        <taxon>Bacteria</taxon>
        <taxon>Pseudomonadati</taxon>
        <taxon>Pseudomonadota</taxon>
        <taxon>Gammaproteobacteria</taxon>
        <taxon>Lysobacterales</taxon>
        <taxon>Lysobacteraceae</taxon>
        <taxon>Xanthomonas</taxon>
    </lineage>
</organism>
<dbReference type="SUPFAM" id="SSF103383">
    <property type="entry name" value="Antivirulence factor"/>
    <property type="match status" value="1"/>
</dbReference>
<accession>A0AAP4KDN0</accession>
<proteinExistence type="predicted"/>
<feature type="region of interest" description="Disordered" evidence="1">
    <location>
        <begin position="132"/>
        <end position="151"/>
    </location>
</feature>
<comment type="caution">
    <text evidence="2">The sequence shown here is derived from an EMBL/GenBank/DDBJ whole genome shotgun (WGS) entry which is preliminary data.</text>
</comment>
<dbReference type="RefSeq" id="WP_080591327.1">
    <property type="nucleotide sequence ID" value="NZ_CP044334.1"/>
</dbReference>
<dbReference type="AlphaFoldDB" id="A0AAP4KDN0"/>
<dbReference type="EMBL" id="JASVYU010000051">
    <property type="protein sequence ID" value="MDN0289084.1"/>
    <property type="molecule type" value="Genomic_DNA"/>
</dbReference>
<dbReference type="NCBIfam" id="NF041403">
    <property type="entry name" value="XopAH"/>
    <property type="match status" value="1"/>
</dbReference>
<dbReference type="Pfam" id="PF05394">
    <property type="entry name" value="AvrB_AvrC"/>
    <property type="match status" value="1"/>
</dbReference>
<protein>
    <submittedName>
        <fullName evidence="2">XopAH/AvrB family type III secretion system effector</fullName>
    </submittedName>
</protein>
<dbReference type="InterPro" id="IPR008798">
    <property type="entry name" value="Avirulence_B/C"/>
</dbReference>
<dbReference type="InterPro" id="IPR036231">
    <property type="entry name" value="Avirulence_B/C_sf"/>
</dbReference>
<sequence length="333" mass="36333">MKNTSVPITRAHSTYAGGIEASGGDVASASVRAGFDDGRASGPLAGLPSRSRGRRQSDVASAGLSTEERAMIGVARWPDPRFDTSGAPANVAYGHRFADAVDQAALQLNEGELKSFADLWGFARYWRSNQEGATSDFGQSRSPSTGSSMTPVTDRYEFLADRVKQANAAEVSNHFMGRSDIQQVKLLQHVEIEGKMIRLTEIRLPYLAESSFTELADIGGMIRPLISHVPASRIPTLLNEVDRSFAVLRKTLRLEDRMQILGKMHWLLAHAMPDVRGSAAKAEMCIRAIGTSLGLTMPPFRHGVIPDLEAFVVPMEDFSKGYSALFERPPTQK</sequence>
<dbReference type="InterPro" id="IPR053495">
    <property type="entry name" value="AvrB/C-like"/>
</dbReference>
<name>A0AAP4KDN0_9XANT</name>
<evidence type="ECO:0000313" key="2">
    <source>
        <dbReference type="EMBL" id="MDN0289084.1"/>
    </source>
</evidence>
<reference evidence="2" key="1">
    <citation type="submission" date="2023-06" db="EMBL/GenBank/DDBJ databases">
        <title>Genome sequences of Xanthomonas arboricola from Serbia and Montenegro.</title>
        <authorList>
            <person name="Ilicic R."/>
            <person name="Jelusic A."/>
            <person name="Harrison J."/>
            <person name="Greer S."/>
            <person name="Grant M."/>
            <person name="Vicente J."/>
            <person name="Popovic Milovanovic T."/>
            <person name="Studholme D.J."/>
        </authorList>
    </citation>
    <scope>NUCLEOTIDE SEQUENCE</scope>
    <source>
        <strain evidence="2">Xp320</strain>
    </source>
</reference>
<gene>
    <name evidence="2" type="primary">xopAH</name>
    <name evidence="2" type="ORF">QSH54_21205</name>
</gene>
<feature type="region of interest" description="Disordered" evidence="1">
    <location>
        <begin position="40"/>
        <end position="65"/>
    </location>
</feature>
<evidence type="ECO:0000256" key="1">
    <source>
        <dbReference type="SAM" id="MobiDB-lite"/>
    </source>
</evidence>